<keyword evidence="1" id="KW-0175">Coiled coil</keyword>
<dbReference type="EMBL" id="JAAOAO010000067">
    <property type="protein sequence ID" value="KAF5564928.1"/>
    <property type="molecule type" value="Genomic_DNA"/>
</dbReference>
<organism evidence="3 4">
    <name type="scientific">Fusarium napiforme</name>
    <dbReference type="NCBI Taxonomy" id="42672"/>
    <lineage>
        <taxon>Eukaryota</taxon>
        <taxon>Fungi</taxon>
        <taxon>Dikarya</taxon>
        <taxon>Ascomycota</taxon>
        <taxon>Pezizomycotina</taxon>
        <taxon>Sordariomycetes</taxon>
        <taxon>Hypocreomycetidae</taxon>
        <taxon>Hypocreales</taxon>
        <taxon>Nectriaceae</taxon>
        <taxon>Fusarium</taxon>
        <taxon>Fusarium fujikuroi species complex</taxon>
    </lineage>
</organism>
<reference evidence="3 4" key="1">
    <citation type="submission" date="2020-05" db="EMBL/GenBank/DDBJ databases">
        <title>Identification and distribution of gene clusters putatively required for synthesis of sphingolipid metabolism inhibitors in phylogenetically diverse species of the filamentous fungus Fusarium.</title>
        <authorList>
            <person name="Kim H.-S."/>
            <person name="Busman M."/>
            <person name="Brown D.W."/>
            <person name="Divon H."/>
            <person name="Uhlig S."/>
            <person name="Proctor R.H."/>
        </authorList>
    </citation>
    <scope>NUCLEOTIDE SEQUENCE [LARGE SCALE GENOMIC DNA]</scope>
    <source>
        <strain evidence="3 4">NRRL 25196</strain>
    </source>
</reference>
<dbReference type="Proteomes" id="UP000574317">
    <property type="component" value="Unassembled WGS sequence"/>
</dbReference>
<gene>
    <name evidence="3" type="ORF">FNAPI_1896</name>
</gene>
<comment type="caution">
    <text evidence="3">The sequence shown here is derived from an EMBL/GenBank/DDBJ whole genome shotgun (WGS) entry which is preliminary data.</text>
</comment>
<evidence type="ECO:0000256" key="1">
    <source>
        <dbReference type="SAM" id="Coils"/>
    </source>
</evidence>
<sequence length="336" mass="39221">MSQPTPRAEGAIPTVIKIEDGQDLLEALQDREKKKRLAEMEKRVMEAFEKVKPRMCEQAVKETQEYLDQRDWVKDCKNPSSHPCYYRIKGGSSIDWPDSFYYPNFLVMQAIWPENSTVERIAISLSKHWKHVGIGLGPEHYPMLKDKVRELRLFRGEKQMKYEEWERLDDWFFRAYQQRIDEDMGIVGKDKPNKTKDPNTTPQTSKDDNLDEMEAAAENRVKNIMEKLQKAKEDLRKVQKRKRDHYQAEAEFWTKSSEVFKKKAAKDNQQADSDKKKAEWNDLMAQAYAEKLGRSPSTATATPSGERRPGDGHLDKRQRTTSGGNKTSFGKIKKQW</sequence>
<evidence type="ECO:0000313" key="3">
    <source>
        <dbReference type="EMBL" id="KAF5564928.1"/>
    </source>
</evidence>
<keyword evidence="4" id="KW-1185">Reference proteome</keyword>
<protein>
    <submittedName>
        <fullName evidence="3">Uncharacterized protein</fullName>
    </submittedName>
</protein>
<name>A0A8H5K111_9HYPO</name>
<feature type="region of interest" description="Disordered" evidence="2">
    <location>
        <begin position="286"/>
        <end position="336"/>
    </location>
</feature>
<evidence type="ECO:0000313" key="4">
    <source>
        <dbReference type="Proteomes" id="UP000574317"/>
    </source>
</evidence>
<feature type="compositionally biased region" description="Basic and acidic residues" evidence="2">
    <location>
        <begin position="188"/>
        <end position="197"/>
    </location>
</feature>
<feature type="coiled-coil region" evidence="1">
    <location>
        <begin position="214"/>
        <end position="248"/>
    </location>
</feature>
<evidence type="ECO:0000256" key="2">
    <source>
        <dbReference type="SAM" id="MobiDB-lite"/>
    </source>
</evidence>
<proteinExistence type="predicted"/>
<feature type="region of interest" description="Disordered" evidence="2">
    <location>
        <begin position="261"/>
        <end position="280"/>
    </location>
</feature>
<dbReference type="AlphaFoldDB" id="A0A8H5K111"/>
<accession>A0A8H5K111</accession>
<feature type="region of interest" description="Disordered" evidence="2">
    <location>
        <begin position="184"/>
        <end position="211"/>
    </location>
</feature>
<feature type="compositionally biased region" description="Basic and acidic residues" evidence="2">
    <location>
        <begin position="305"/>
        <end position="318"/>
    </location>
</feature>